<feature type="region of interest" description="Disordered" evidence="1">
    <location>
        <begin position="76"/>
        <end position="121"/>
    </location>
</feature>
<accession>A0AAQ3K112</accession>
<sequence length="151" mass="17742">MERLLLEHDRECMKTMMLKHEETFKQQVRELHRLYRLQKLLMRDMENGERNNAQRRWRPRRVLNLELPADEYIEKAEEEQESEIELTLTIGSRNSDSGASSSSTESGGGLKLNGNGWELQQEEDVNTGNQFKLGRKREGRLHLQCLSLKMV</sequence>
<name>A0AAQ3K112_9LILI</name>
<dbReference type="EMBL" id="CP136891">
    <property type="protein sequence ID" value="WOK97505.1"/>
    <property type="molecule type" value="Genomic_DNA"/>
</dbReference>
<dbReference type="Proteomes" id="UP001327560">
    <property type="component" value="Chromosome 2"/>
</dbReference>
<feature type="compositionally biased region" description="Low complexity" evidence="1">
    <location>
        <begin position="91"/>
        <end position="105"/>
    </location>
</feature>
<evidence type="ECO:0000313" key="3">
    <source>
        <dbReference type="Proteomes" id="UP001327560"/>
    </source>
</evidence>
<organism evidence="2 3">
    <name type="scientific">Canna indica</name>
    <name type="common">Indian-shot</name>
    <dbReference type="NCBI Taxonomy" id="4628"/>
    <lineage>
        <taxon>Eukaryota</taxon>
        <taxon>Viridiplantae</taxon>
        <taxon>Streptophyta</taxon>
        <taxon>Embryophyta</taxon>
        <taxon>Tracheophyta</taxon>
        <taxon>Spermatophyta</taxon>
        <taxon>Magnoliopsida</taxon>
        <taxon>Liliopsida</taxon>
        <taxon>Zingiberales</taxon>
        <taxon>Cannaceae</taxon>
        <taxon>Canna</taxon>
    </lineage>
</organism>
<dbReference type="PANTHER" id="PTHR33167:SF26">
    <property type="entry name" value="EXPRESSED PROTEIN"/>
    <property type="match status" value="1"/>
</dbReference>
<reference evidence="2 3" key="1">
    <citation type="submission" date="2023-10" db="EMBL/GenBank/DDBJ databases">
        <title>Chromosome-scale genome assembly provides insights into flower coloration mechanisms of Canna indica.</title>
        <authorList>
            <person name="Li C."/>
        </authorList>
    </citation>
    <scope>NUCLEOTIDE SEQUENCE [LARGE SCALE GENOMIC DNA]</scope>
    <source>
        <tissue evidence="2">Flower</tissue>
    </source>
</reference>
<keyword evidence="3" id="KW-1185">Reference proteome</keyword>
<evidence type="ECO:0000313" key="2">
    <source>
        <dbReference type="EMBL" id="WOK97505.1"/>
    </source>
</evidence>
<protein>
    <submittedName>
        <fullName evidence="2">Uncharacterized protein</fullName>
    </submittedName>
</protein>
<evidence type="ECO:0000256" key="1">
    <source>
        <dbReference type="SAM" id="MobiDB-lite"/>
    </source>
</evidence>
<proteinExistence type="predicted"/>
<dbReference type="PANTHER" id="PTHR33167">
    <property type="entry name" value="TRANSCRIPTION FACTOR, PUTATIVE (DUF863)-RELATED"/>
    <property type="match status" value="1"/>
</dbReference>
<gene>
    <name evidence="2" type="ORF">Cni_G06213</name>
</gene>
<dbReference type="AlphaFoldDB" id="A0AAQ3K112"/>